<evidence type="ECO:0000313" key="2">
    <source>
        <dbReference type="EMBL" id="KAA1397305.1"/>
    </source>
</evidence>
<evidence type="ECO:0000313" key="3">
    <source>
        <dbReference type="Proteomes" id="UP000380867"/>
    </source>
</evidence>
<feature type="compositionally biased region" description="Low complexity" evidence="1">
    <location>
        <begin position="93"/>
        <end position="104"/>
    </location>
</feature>
<accession>A0A5M4FD92</accession>
<reference evidence="2" key="1">
    <citation type="submission" date="2019-09" db="EMBL/GenBank/DDBJ databases">
        <authorList>
            <person name="Li J."/>
        </authorList>
    </citation>
    <scope>NUCLEOTIDE SEQUENCE [LARGE SCALE GENOMIC DNA]</scope>
    <source>
        <strain evidence="2">JCM 14732</strain>
    </source>
</reference>
<feature type="region of interest" description="Disordered" evidence="1">
    <location>
        <begin position="224"/>
        <end position="252"/>
    </location>
</feature>
<dbReference type="OrthoDB" id="3742305at2"/>
<organism evidence="2 3">
    <name type="scientific">Aeromicrobium ginsengisoli</name>
    <dbReference type="NCBI Taxonomy" id="363867"/>
    <lineage>
        <taxon>Bacteria</taxon>
        <taxon>Bacillati</taxon>
        <taxon>Actinomycetota</taxon>
        <taxon>Actinomycetes</taxon>
        <taxon>Propionibacteriales</taxon>
        <taxon>Nocardioidaceae</taxon>
        <taxon>Aeromicrobium</taxon>
    </lineage>
</organism>
<dbReference type="AlphaFoldDB" id="A0A5M4FD92"/>
<feature type="region of interest" description="Disordered" evidence="1">
    <location>
        <begin position="77"/>
        <end position="123"/>
    </location>
</feature>
<dbReference type="Proteomes" id="UP000380867">
    <property type="component" value="Unassembled WGS sequence"/>
</dbReference>
<dbReference type="EMBL" id="SDPQ02000002">
    <property type="protein sequence ID" value="KAA1397305.1"/>
    <property type="molecule type" value="Genomic_DNA"/>
</dbReference>
<feature type="compositionally biased region" description="Basic and acidic residues" evidence="1">
    <location>
        <begin position="105"/>
        <end position="119"/>
    </location>
</feature>
<feature type="compositionally biased region" description="Low complexity" evidence="1">
    <location>
        <begin position="12"/>
        <end position="26"/>
    </location>
</feature>
<protein>
    <submittedName>
        <fullName evidence="2">Uncharacterized protein</fullName>
    </submittedName>
</protein>
<sequence>MVAACDGGSAGTPTPTSTRTTTQPPDVTEHESGPESPITYGLQVPRGATQLGPLIRYRSARLIAAYLPELKAAQAQKDAEARDKAAEKASEGTPTTPTTPTPDTRPSDDTFKLLDDPPKPDSTVSLMRIDGDPSDVVRRMLAQIAALLPDSGVSTDDLGNYCSSAQRRITKCRLAIQGIAQGDREIRVVMTVDPGKIATRTSGPSDLTRPVMTISVEYVGEPRKGQLSRESNSLDGVKSIDSEPEKSGLIWPKMDEDAPATSKLLNGWTAPTSATILLSGYHPSFVVITAKRAVDADVTAEQYVLANSPNGRISKDVVEDLNEVSTTYSTRTKNGGTARATYVLSARGNYSVLFYEPTSN</sequence>
<feature type="region of interest" description="Disordered" evidence="1">
    <location>
        <begin position="1"/>
        <end position="42"/>
    </location>
</feature>
<comment type="caution">
    <text evidence="2">The sequence shown here is derived from an EMBL/GenBank/DDBJ whole genome shotgun (WGS) entry which is preliminary data.</text>
</comment>
<proteinExistence type="predicted"/>
<gene>
    <name evidence="2" type="ORF">ESP70_007915</name>
</gene>
<keyword evidence="3" id="KW-1185">Reference proteome</keyword>
<name>A0A5M4FD92_9ACTN</name>
<evidence type="ECO:0000256" key="1">
    <source>
        <dbReference type="SAM" id="MobiDB-lite"/>
    </source>
</evidence>
<feature type="compositionally biased region" description="Basic and acidic residues" evidence="1">
    <location>
        <begin position="77"/>
        <end position="90"/>
    </location>
</feature>